<dbReference type="AlphaFoldDB" id="A0A1G2RLQ6"/>
<name>A0A1G2RLQ6_9BACT</name>
<comment type="caution">
    <text evidence="2">The sequence shown here is derived from an EMBL/GenBank/DDBJ whole genome shotgun (WGS) entry which is preliminary data.</text>
</comment>
<keyword evidence="1" id="KW-1133">Transmembrane helix</keyword>
<evidence type="ECO:0008006" key="4">
    <source>
        <dbReference type="Google" id="ProtNLM"/>
    </source>
</evidence>
<dbReference type="EMBL" id="MHUG01000015">
    <property type="protein sequence ID" value="OHA73212.1"/>
    <property type="molecule type" value="Genomic_DNA"/>
</dbReference>
<dbReference type="InterPro" id="IPR012902">
    <property type="entry name" value="N_methyl_site"/>
</dbReference>
<keyword evidence="1" id="KW-0812">Transmembrane</keyword>
<feature type="transmembrane region" description="Helical" evidence="1">
    <location>
        <begin position="7"/>
        <end position="30"/>
    </location>
</feature>
<dbReference type="Proteomes" id="UP000176917">
    <property type="component" value="Unassembled WGS sequence"/>
</dbReference>
<sequence>MKKGFTVVEILVYVAVLAVVTGAVFSFLLWTSQSQVVVSSQRRLSIVASQALELLSKEAREARSVYDSTSLYASSPGQLSLETTKDLPEGETETFVDFFLCGSELCMKKEGASPLALTPSEVSIDSLVFTKVVSGNVPSLKVDISLSFKDAQLDISQTVSLRTYVAP</sequence>
<keyword evidence="1" id="KW-0472">Membrane</keyword>
<accession>A0A1G2RLQ6</accession>
<proteinExistence type="predicted"/>
<evidence type="ECO:0000313" key="2">
    <source>
        <dbReference type="EMBL" id="OHA73212.1"/>
    </source>
</evidence>
<evidence type="ECO:0000256" key="1">
    <source>
        <dbReference type="SAM" id="Phobius"/>
    </source>
</evidence>
<reference evidence="2 3" key="1">
    <citation type="journal article" date="2016" name="Nat. Commun.">
        <title>Thousands of microbial genomes shed light on interconnected biogeochemical processes in an aquifer system.</title>
        <authorList>
            <person name="Anantharaman K."/>
            <person name="Brown C.T."/>
            <person name="Hug L.A."/>
            <person name="Sharon I."/>
            <person name="Castelle C.J."/>
            <person name="Probst A.J."/>
            <person name="Thomas B.C."/>
            <person name="Singh A."/>
            <person name="Wilkins M.J."/>
            <person name="Karaoz U."/>
            <person name="Brodie E.L."/>
            <person name="Williams K.H."/>
            <person name="Hubbard S.S."/>
            <person name="Banfield J.F."/>
        </authorList>
    </citation>
    <scope>NUCLEOTIDE SEQUENCE [LARGE SCALE GENOMIC DNA]</scope>
</reference>
<dbReference type="Pfam" id="PF07963">
    <property type="entry name" value="N_methyl"/>
    <property type="match status" value="1"/>
</dbReference>
<organism evidence="2 3">
    <name type="scientific">Candidatus Wildermuthbacteria bacterium RIFCSPLOWO2_01_FULL_48_16</name>
    <dbReference type="NCBI Taxonomy" id="1802461"/>
    <lineage>
        <taxon>Bacteria</taxon>
        <taxon>Candidatus Wildermuthiibacteriota</taxon>
    </lineage>
</organism>
<protein>
    <recommendedName>
        <fullName evidence="4">Type II secretion system protein GspH</fullName>
    </recommendedName>
</protein>
<dbReference type="STRING" id="1802461.A3B24_01110"/>
<evidence type="ECO:0000313" key="3">
    <source>
        <dbReference type="Proteomes" id="UP000176917"/>
    </source>
</evidence>
<gene>
    <name evidence="2" type="ORF">A3B24_01110</name>
</gene>